<comment type="cofactor">
    <cofactor evidence="1">
        <name>Mg(2+)</name>
        <dbReference type="ChEBI" id="CHEBI:18420"/>
    </cofactor>
</comment>
<dbReference type="PROSITE" id="PS51462">
    <property type="entry name" value="NUDIX"/>
    <property type="match status" value="1"/>
</dbReference>
<comment type="caution">
    <text evidence="4">The sequence shown here is derived from an EMBL/GenBank/DDBJ whole genome shotgun (WGS) entry which is preliminary data.</text>
</comment>
<reference evidence="4 5" key="1">
    <citation type="submission" date="2018-08" db="EMBL/GenBank/DDBJ databases">
        <title>Isolation, diversity and antifungal activity of Actinobacteria from cow dung.</title>
        <authorList>
            <person name="Ling L."/>
        </authorList>
    </citation>
    <scope>NUCLEOTIDE SEQUENCE [LARGE SCALE GENOMIC DNA]</scope>
    <source>
        <strain evidence="4 5">NEAU-LLE</strain>
    </source>
</reference>
<sequence>MALTAWTVAQGLIEAGDPAVAFWETLRFPDVIELDLPLPRVRALLTDDDGRIILIKRTRAGHAPYWTTPGGGMALSDATPEDALRRELREELGAEAWIGEVIHERRIDGIRSEIFYAARLTGIDPSRRNGPEFDDPSRGRYDIERVALDRIADLDLRPAELVPVLRATSA</sequence>
<evidence type="ECO:0000256" key="2">
    <source>
        <dbReference type="ARBA" id="ARBA00022801"/>
    </source>
</evidence>
<name>A0A371NTI3_9MICO</name>
<dbReference type="PANTHER" id="PTHR43046">
    <property type="entry name" value="GDP-MANNOSE MANNOSYL HYDROLASE"/>
    <property type="match status" value="1"/>
</dbReference>
<dbReference type="AlphaFoldDB" id="A0A371NTI3"/>
<evidence type="ECO:0000313" key="4">
    <source>
        <dbReference type="EMBL" id="REJ05604.1"/>
    </source>
</evidence>
<accession>A0A371NTI3</accession>
<dbReference type="EMBL" id="QUAB01000041">
    <property type="protein sequence ID" value="REJ05604.1"/>
    <property type="molecule type" value="Genomic_DNA"/>
</dbReference>
<keyword evidence="2" id="KW-0378">Hydrolase</keyword>
<dbReference type="Proteomes" id="UP000262172">
    <property type="component" value="Unassembled WGS sequence"/>
</dbReference>
<dbReference type="GO" id="GO:0016787">
    <property type="term" value="F:hydrolase activity"/>
    <property type="evidence" value="ECO:0007669"/>
    <property type="project" value="UniProtKB-KW"/>
</dbReference>
<dbReference type="InterPro" id="IPR000086">
    <property type="entry name" value="NUDIX_hydrolase_dom"/>
</dbReference>
<feature type="domain" description="Nudix hydrolase" evidence="3">
    <location>
        <begin position="35"/>
        <end position="169"/>
    </location>
</feature>
<proteinExistence type="predicted"/>
<dbReference type="Gene3D" id="3.90.79.10">
    <property type="entry name" value="Nucleoside Triphosphate Pyrophosphohydrolase"/>
    <property type="match status" value="1"/>
</dbReference>
<dbReference type="InterPro" id="IPR015797">
    <property type="entry name" value="NUDIX_hydrolase-like_dom_sf"/>
</dbReference>
<dbReference type="OrthoDB" id="9804442at2"/>
<dbReference type="SUPFAM" id="SSF55811">
    <property type="entry name" value="Nudix"/>
    <property type="match status" value="1"/>
</dbReference>
<evidence type="ECO:0000313" key="5">
    <source>
        <dbReference type="Proteomes" id="UP000262172"/>
    </source>
</evidence>
<dbReference type="Pfam" id="PF00293">
    <property type="entry name" value="NUDIX"/>
    <property type="match status" value="1"/>
</dbReference>
<organism evidence="4 5">
    <name type="scientific">Microbacterium bovistercoris</name>
    <dbReference type="NCBI Taxonomy" id="2293570"/>
    <lineage>
        <taxon>Bacteria</taxon>
        <taxon>Bacillati</taxon>
        <taxon>Actinomycetota</taxon>
        <taxon>Actinomycetes</taxon>
        <taxon>Micrococcales</taxon>
        <taxon>Microbacteriaceae</taxon>
        <taxon>Microbacterium</taxon>
    </lineage>
</organism>
<evidence type="ECO:0000256" key="1">
    <source>
        <dbReference type="ARBA" id="ARBA00001946"/>
    </source>
</evidence>
<evidence type="ECO:0000259" key="3">
    <source>
        <dbReference type="PROSITE" id="PS51462"/>
    </source>
</evidence>
<gene>
    <name evidence="4" type="ORF">DY023_09515</name>
</gene>
<dbReference type="PANTHER" id="PTHR43046:SF14">
    <property type="entry name" value="MUTT_NUDIX FAMILY PROTEIN"/>
    <property type="match status" value="1"/>
</dbReference>
<keyword evidence="5" id="KW-1185">Reference proteome</keyword>
<protein>
    <submittedName>
        <fullName evidence="4">NUDIX domain-containing protein</fullName>
    </submittedName>
</protein>